<dbReference type="SUPFAM" id="SSF48371">
    <property type="entry name" value="ARM repeat"/>
    <property type="match status" value="1"/>
</dbReference>
<dbReference type="GO" id="GO:0030261">
    <property type="term" value="P:chromosome condensation"/>
    <property type="evidence" value="ECO:0007669"/>
    <property type="project" value="UniProtKB-KW"/>
</dbReference>
<feature type="region of interest" description="Disordered" evidence="8">
    <location>
        <begin position="1264"/>
        <end position="1300"/>
    </location>
</feature>
<feature type="compositionally biased region" description="Polar residues" evidence="8">
    <location>
        <begin position="1287"/>
        <end position="1300"/>
    </location>
</feature>
<evidence type="ECO:0000256" key="5">
    <source>
        <dbReference type="ARBA" id="ARBA00022776"/>
    </source>
</evidence>
<feature type="region of interest" description="Disordered" evidence="8">
    <location>
        <begin position="391"/>
        <end position="418"/>
    </location>
</feature>
<keyword evidence="6" id="KW-0226">DNA condensation</keyword>
<feature type="compositionally biased region" description="Low complexity" evidence="8">
    <location>
        <begin position="16"/>
        <end position="45"/>
    </location>
</feature>
<dbReference type="GO" id="GO:0005694">
    <property type="term" value="C:chromosome"/>
    <property type="evidence" value="ECO:0007669"/>
    <property type="project" value="UniProtKB-SubCell"/>
</dbReference>
<feature type="compositionally biased region" description="Low complexity" evidence="8">
    <location>
        <begin position="177"/>
        <end position="191"/>
    </location>
</feature>
<protein>
    <recommendedName>
        <fullName evidence="9">Nuclear condensin complex subunit 3 C-terminal domain-containing protein</fullName>
    </recommendedName>
</protein>
<reference evidence="10 11" key="1">
    <citation type="submission" date="2024-10" db="EMBL/GenBank/DDBJ databases">
        <title>Updated reference genomes for cyclostephanoid diatoms.</title>
        <authorList>
            <person name="Roberts W.R."/>
            <person name="Alverson A.J."/>
        </authorList>
    </citation>
    <scope>NUCLEOTIDE SEQUENCE [LARGE SCALE GENOMIC DNA]</scope>
    <source>
        <strain evidence="10 11">AJA232-27</strain>
    </source>
</reference>
<evidence type="ECO:0000313" key="11">
    <source>
        <dbReference type="Proteomes" id="UP001530293"/>
    </source>
</evidence>
<evidence type="ECO:0000256" key="2">
    <source>
        <dbReference type="ARBA" id="ARBA00006533"/>
    </source>
</evidence>
<dbReference type="InterPro" id="IPR016024">
    <property type="entry name" value="ARM-type_fold"/>
</dbReference>
<keyword evidence="3" id="KW-0158">Chromosome</keyword>
<evidence type="ECO:0000256" key="4">
    <source>
        <dbReference type="ARBA" id="ARBA00022618"/>
    </source>
</evidence>
<comment type="similarity">
    <text evidence="2">Belongs to the CND3 (condensin subunit 3) family.</text>
</comment>
<feature type="region of interest" description="Disordered" evidence="8">
    <location>
        <begin position="168"/>
        <end position="195"/>
    </location>
</feature>
<keyword evidence="11" id="KW-1185">Reference proteome</keyword>
<evidence type="ECO:0000256" key="1">
    <source>
        <dbReference type="ARBA" id="ARBA00004286"/>
    </source>
</evidence>
<dbReference type="Gene3D" id="1.25.10.10">
    <property type="entry name" value="Leucine-rich Repeat Variant"/>
    <property type="match status" value="2"/>
</dbReference>
<sequence length="1300" mass="140146">MTEQETKKRGGGGGKKASSSSSSSSSSSKAASASPAPAAAASPTASSPVIIAEIIHSHFDTYQHERKSNSKSNNNAVTTRAAAASLRRDLLLTSSSSSPDEEQEEGNNNGATATTTTIVQCLDTAMCSLLGTTTSAASASLLDNYMESVLSVWELAASLAFDTNNNNTKSGTATTTNRTINKNGSSNNNNHRGSEEERMLTEAVAHAIIARAVEYTTLAEKDIVRIQGCTLLGLCVRYLTSKLLLNGSGNENKTILKRGGKVGTTTTPSSSSLSVSWAALSSWEMECLQSASRALLSRITDKIARVRQAAFGACAPLLPLVMSLTTSTTTNTAAAAAAAAATTTTTIAAERKGEVKMVQDTLQSILTKLLWIMSNDTSAANRAAVVQVLPSSPPSLTSPDVDHNNNDDEEEEEEENDNHALVLQSIIERIKDVDVKVRESALDYLREQIHFVTLLTEDQRVEILRNGLTKRCATTYAKTVELLCTNWLKSMKFDPILLLDKLNPVLNETVCEEVTRILLRVASTLDCAPSSTSSNNAATSAAVDRGVDLVRKQFGGPEVRSLMQIVLQRRNIITTTTTTTTTANTDEEEGILPNDSNIINDAGLSPSMALFLRVKCQSMSDSISDIITDIPTLCNLLNSTIDKLIQFNNNEDYEDMDEDDAAAYEDDQNFVCLQLIHMARASELREEGSRRYFISIMRRILSRLATPDDLVEACVKAMAAAHDKESQFLQTISEILVDVEDDDSFHSKVQDKRAIVIVRQMRIIAILSIVLESISGHMTSHPILDGFFQHLSPAITSKNAIVREHGVICLSKFCLLSGEDKVMGEFKPLLMMIAGSVAERVEVRAQAALALCDLALIHEKMLLDSAATSSSDDDDEEGDGVIARPNAIPFKDMLFEMLGHSKPGIVIIGAEITAKLLLAGRLSDPELVAWLLVIYFDSSLTMTENGQSIDVVGGADEVAKRVGSPVRLQQLLSIFFPAYSMSSLDANDDMMASVCPLLSIVNEKLSGMKAAEAKDVVVQRLPIAKMVEYVCYNVDLADKKKAGEAAAKMVGKKAGEEELSTIIGEQETVSQISEGGDSADKLETYKAELEEKGEVAIEASSILLASIEIAQFLAEECDSAPVLYIRALSKILASACIDVDAEDRTLIRQLKSLVSEAEYANEDGPTVKSIKKLAELLVDVNVEDDDEPASSDDESDVSKEEAEEVAIDDAAGEPIDAINETENEEGAIEGEVAGEVIEAISQTENEEGSMENVAGEVMEAIKEKENSRLSIGSIQSKSETKRDERSVSSGRTSLSDVICN</sequence>
<evidence type="ECO:0000256" key="8">
    <source>
        <dbReference type="SAM" id="MobiDB-lite"/>
    </source>
</evidence>
<dbReference type="InterPro" id="IPR011989">
    <property type="entry name" value="ARM-like"/>
</dbReference>
<dbReference type="Pfam" id="PF12719">
    <property type="entry name" value="Cnd3"/>
    <property type="match status" value="1"/>
</dbReference>
<proteinExistence type="inferred from homology"/>
<keyword evidence="5" id="KW-0498">Mitosis</keyword>
<feature type="compositionally biased region" description="Acidic residues" evidence="8">
    <location>
        <begin position="407"/>
        <end position="416"/>
    </location>
</feature>
<evidence type="ECO:0000313" key="10">
    <source>
        <dbReference type="EMBL" id="KAL3769235.1"/>
    </source>
</evidence>
<feature type="domain" description="Nuclear condensin complex subunit 3 C-terminal" evidence="9">
    <location>
        <begin position="762"/>
        <end position="1049"/>
    </location>
</feature>
<feature type="region of interest" description="Disordered" evidence="8">
    <location>
        <begin position="1"/>
        <end position="45"/>
    </location>
</feature>
<evidence type="ECO:0000259" key="9">
    <source>
        <dbReference type="Pfam" id="PF12719"/>
    </source>
</evidence>
<keyword evidence="4" id="KW-0132">Cell division</keyword>
<evidence type="ECO:0000256" key="3">
    <source>
        <dbReference type="ARBA" id="ARBA00022454"/>
    </source>
</evidence>
<comment type="subcellular location">
    <subcellularLocation>
        <location evidence="1">Chromosome</location>
    </subcellularLocation>
</comment>
<dbReference type="PANTHER" id="PTHR14418">
    <property type="entry name" value="CONDENSIN COMPLEX SUBUNIT 3-RELATED"/>
    <property type="match status" value="1"/>
</dbReference>
<dbReference type="PANTHER" id="PTHR14418:SF5">
    <property type="entry name" value="CONDENSIN COMPLEX SUBUNIT 3"/>
    <property type="match status" value="1"/>
</dbReference>
<dbReference type="InterPro" id="IPR027165">
    <property type="entry name" value="CND3"/>
</dbReference>
<accession>A0ABD3MZA3</accession>
<evidence type="ECO:0000256" key="6">
    <source>
        <dbReference type="ARBA" id="ARBA00023067"/>
    </source>
</evidence>
<feature type="compositionally biased region" description="Polar residues" evidence="8">
    <location>
        <begin position="1268"/>
        <end position="1277"/>
    </location>
</feature>
<comment type="caution">
    <text evidence="10">The sequence shown here is derived from an EMBL/GenBank/DDBJ whole genome shotgun (WGS) entry which is preliminary data.</text>
</comment>
<dbReference type="EMBL" id="JALLBG020000056">
    <property type="protein sequence ID" value="KAL3769235.1"/>
    <property type="molecule type" value="Genomic_DNA"/>
</dbReference>
<name>A0ABD3MZA3_9STRA</name>
<evidence type="ECO:0000256" key="7">
    <source>
        <dbReference type="ARBA" id="ARBA00023306"/>
    </source>
</evidence>
<organism evidence="10 11">
    <name type="scientific">Discostella pseudostelligera</name>
    <dbReference type="NCBI Taxonomy" id="259834"/>
    <lineage>
        <taxon>Eukaryota</taxon>
        <taxon>Sar</taxon>
        <taxon>Stramenopiles</taxon>
        <taxon>Ochrophyta</taxon>
        <taxon>Bacillariophyta</taxon>
        <taxon>Coscinodiscophyceae</taxon>
        <taxon>Thalassiosirophycidae</taxon>
        <taxon>Stephanodiscales</taxon>
        <taxon>Stephanodiscaceae</taxon>
        <taxon>Discostella</taxon>
    </lineage>
</organism>
<keyword evidence="7" id="KW-0131">Cell cycle</keyword>
<dbReference type="Proteomes" id="UP001530293">
    <property type="component" value="Unassembled WGS sequence"/>
</dbReference>
<dbReference type="GO" id="GO:0051301">
    <property type="term" value="P:cell division"/>
    <property type="evidence" value="ECO:0007669"/>
    <property type="project" value="UniProtKB-KW"/>
</dbReference>
<dbReference type="InterPro" id="IPR025977">
    <property type="entry name" value="Cnd3_C"/>
</dbReference>
<gene>
    <name evidence="10" type="ORF">ACHAWU_006989</name>
</gene>
<feature type="region of interest" description="Disordered" evidence="8">
    <location>
        <begin position="1182"/>
        <end position="1204"/>
    </location>
</feature>